<dbReference type="SUPFAM" id="SSF52540">
    <property type="entry name" value="P-loop containing nucleoside triphosphate hydrolases"/>
    <property type="match status" value="1"/>
</dbReference>
<dbReference type="PANTHER" id="PTHR30486:SF6">
    <property type="entry name" value="TYPE IV PILUS RETRACTATION ATPASE PILT"/>
    <property type="match status" value="1"/>
</dbReference>
<organism evidence="3 4">
    <name type="scientific">Candidatus Nanoclepta minutus</name>
    <dbReference type="NCBI Taxonomy" id="1940235"/>
    <lineage>
        <taxon>Archaea</taxon>
        <taxon>Nanobdellota</taxon>
        <taxon>Candidatus Nanoclepta</taxon>
    </lineage>
</organism>
<evidence type="ECO:0000256" key="1">
    <source>
        <dbReference type="ARBA" id="ARBA00006611"/>
    </source>
</evidence>
<evidence type="ECO:0000313" key="3">
    <source>
        <dbReference type="EMBL" id="RIB35461.1"/>
    </source>
</evidence>
<dbReference type="InterPro" id="IPR027417">
    <property type="entry name" value="P-loop_NTPase"/>
</dbReference>
<dbReference type="Gene3D" id="1.10.390.40">
    <property type="match status" value="1"/>
</dbReference>
<gene>
    <name evidence="3" type="ORF">BXU00_01710</name>
</gene>
<dbReference type="GO" id="GO:0016887">
    <property type="term" value="F:ATP hydrolysis activity"/>
    <property type="evidence" value="ECO:0007669"/>
    <property type="project" value="InterPro"/>
</dbReference>
<name>A0A397WNI6_9ARCH</name>
<sequence>MEDFIDLIIRRLAEKEKRKFIIRKKLNKLRGKEKKEAIEVKPVENLSNKQLYYPPQAIVPVFPTIQNLTISTVIPKKKKKKKRVKGAFPLSSIKERGISDEEKLKFFLYLYGKGGKDVEMEYVVTKEEIDGRIYEMAKARIDWDPENREFIYSVIEPRLEEKEREIVSLTLKEIERKIDIPYLEVRDKEFVRNYIIKKSREIWKLRRINVRKEAEPYILYYILRDTIGYGKIDVLMRDIYIEDISCNGVNIPIFIFHRNPLIGEIKTNITFEDEEELDNFVIKLAIRTGRYISIASPLLDAALPDGSRVQITYGKEISRKGSSFTVRKFTQDPFTPIDLLNYGTADFRILAYLWTLIEEEKSVLVAGGTASGKTSLLNAISLFIKPEKKIVSIEDTPELMLPHPNWLQEVARPGFGPQRYGEVTLYDLLKASLRQRPDYIIVGEVRGQEAFILFQAMATGHAGMGTIHAESFEGLVDRLISPPISLPPFLIEILDAVVFLRRARYKGKYVRRIDKIYEIIRYDHKRAKVLKTMVSSWDPKTDGFVLYDSYKLKKIAEFHNMTFEELKANLDFKIKVLEYLYNNRIRNYRRIAEYLRLYYYSPEELAKIIGFK</sequence>
<dbReference type="Pfam" id="PF00437">
    <property type="entry name" value="T2SSE"/>
    <property type="match status" value="1"/>
</dbReference>
<dbReference type="Proteomes" id="UP000266622">
    <property type="component" value="Unassembled WGS sequence"/>
</dbReference>
<dbReference type="InterPro" id="IPR001482">
    <property type="entry name" value="T2SS/T4SS_dom"/>
</dbReference>
<dbReference type="AlphaFoldDB" id="A0A397WNI6"/>
<dbReference type="Gene3D" id="3.40.50.300">
    <property type="entry name" value="P-loop containing nucleotide triphosphate hydrolases"/>
    <property type="match status" value="1"/>
</dbReference>
<dbReference type="Gene3D" id="3.30.450.370">
    <property type="match status" value="1"/>
</dbReference>
<dbReference type="CDD" id="cd01130">
    <property type="entry name" value="VirB11-like_ATPase"/>
    <property type="match status" value="1"/>
</dbReference>
<proteinExistence type="inferred from homology"/>
<reference evidence="3 4" key="1">
    <citation type="journal article" date="2018" name="Syst. Appl. Microbiol.">
        <title>A new symbiotic nanoarchaeote (Candidatus Nanoclepta minutus) and its host (Zestosphaera tikiterensis gen. nov., sp. nov.) from a New Zealand hot spring.</title>
        <authorList>
            <person name="St John E."/>
            <person name="Liu Y."/>
            <person name="Podar M."/>
            <person name="Stott M.B."/>
            <person name="Meneghin J."/>
            <person name="Chen Z."/>
            <person name="Lagutin K."/>
            <person name="Mitchell K."/>
            <person name="Reysenbach A.L."/>
        </authorList>
    </citation>
    <scope>NUCLEOTIDE SEQUENCE [LARGE SCALE GENOMIC DNA]</scope>
    <source>
        <strain evidence="3">NZ3</strain>
    </source>
</reference>
<protein>
    <submittedName>
        <fullName evidence="3">Type IV secretion system protein VirB11</fullName>
    </submittedName>
</protein>
<feature type="domain" description="Bacterial type II secretion system protein E" evidence="2">
    <location>
        <begin position="293"/>
        <end position="480"/>
    </location>
</feature>
<dbReference type="InterPro" id="IPR050921">
    <property type="entry name" value="T4SS_GSP_E_ATPase"/>
</dbReference>
<dbReference type="EMBL" id="MWMI01000002">
    <property type="protein sequence ID" value="RIB35461.1"/>
    <property type="molecule type" value="Genomic_DNA"/>
</dbReference>
<evidence type="ECO:0000313" key="4">
    <source>
        <dbReference type="Proteomes" id="UP000266622"/>
    </source>
</evidence>
<comment type="similarity">
    <text evidence="1">Belongs to the GSP E family.</text>
</comment>
<evidence type="ECO:0000259" key="2">
    <source>
        <dbReference type="Pfam" id="PF00437"/>
    </source>
</evidence>
<accession>A0A397WNI6</accession>
<dbReference type="PANTHER" id="PTHR30486">
    <property type="entry name" value="TWITCHING MOTILITY PROTEIN PILT"/>
    <property type="match status" value="1"/>
</dbReference>
<comment type="caution">
    <text evidence="3">The sequence shown here is derived from an EMBL/GenBank/DDBJ whole genome shotgun (WGS) entry which is preliminary data.</text>
</comment>